<keyword evidence="3" id="KW-0997">Cell inner membrane</keyword>
<keyword evidence="5" id="KW-0472">Membrane</keyword>
<dbReference type="Pfam" id="PF03279">
    <property type="entry name" value="Lip_A_acyltrans"/>
    <property type="match status" value="1"/>
</dbReference>
<organism evidence="7 8">
    <name type="scientific">Marivivens niveibacter</name>
    <dbReference type="NCBI Taxonomy" id="1930667"/>
    <lineage>
        <taxon>Bacteria</taxon>
        <taxon>Pseudomonadati</taxon>
        <taxon>Pseudomonadota</taxon>
        <taxon>Alphaproteobacteria</taxon>
        <taxon>Rhodobacterales</taxon>
        <taxon>Paracoccaceae</taxon>
        <taxon>Marivivens group</taxon>
        <taxon>Marivivens</taxon>
    </lineage>
</organism>
<evidence type="ECO:0000256" key="6">
    <source>
        <dbReference type="ARBA" id="ARBA00023315"/>
    </source>
</evidence>
<dbReference type="GO" id="GO:0016746">
    <property type="term" value="F:acyltransferase activity"/>
    <property type="evidence" value="ECO:0007669"/>
    <property type="project" value="UniProtKB-KW"/>
</dbReference>
<sequence>MAKKKNKGRRSPADWITDRVLRGIIAGLSLLPYARRVRLMGALTQHFIGPIAGYRKRVLQNLSMIDPSLDMNTKRAIAAGVLNNTGRTLIENYSGAQFGDHLSDAEIIGDGLDAVKQAHAENRPVLFVTGHFGNHEAPRQVLTKMGYSIGGLYRPMKNAYFNEHYAKTMTEMSGPVFAQGRRGTGGFARHLRSGGMGTLLFDVAVRDGVMIDFLGKPARTATSAASIALRSKALLVPYFGIRQTDGLSFKVVVETPIEHSDPETMMTELTRRLEKRISDNPEQWFWVHRRWKDFS</sequence>
<evidence type="ECO:0000256" key="4">
    <source>
        <dbReference type="ARBA" id="ARBA00022679"/>
    </source>
</evidence>
<dbReference type="PANTHER" id="PTHR30606:SF10">
    <property type="entry name" value="PHOSPHATIDYLINOSITOL MANNOSIDE ACYLTRANSFERASE"/>
    <property type="match status" value="1"/>
</dbReference>
<dbReference type="EMBL" id="MSPP01000001">
    <property type="protein sequence ID" value="OUD10666.1"/>
    <property type="molecule type" value="Genomic_DNA"/>
</dbReference>
<dbReference type="CDD" id="cd07984">
    <property type="entry name" value="LPLAT_LABLAT-like"/>
    <property type="match status" value="1"/>
</dbReference>
<evidence type="ECO:0000256" key="2">
    <source>
        <dbReference type="ARBA" id="ARBA00022475"/>
    </source>
</evidence>
<keyword evidence="6 7" id="KW-0012">Acyltransferase</keyword>
<dbReference type="Proteomes" id="UP000194664">
    <property type="component" value="Unassembled WGS sequence"/>
</dbReference>
<name>A0A251X239_9RHOB</name>
<comment type="caution">
    <text evidence="7">The sequence shown here is derived from an EMBL/GenBank/DDBJ whole genome shotgun (WGS) entry which is preliminary data.</text>
</comment>
<gene>
    <name evidence="7" type="ORF">BVC71_04035</name>
</gene>
<keyword evidence="8" id="KW-1185">Reference proteome</keyword>
<evidence type="ECO:0000256" key="1">
    <source>
        <dbReference type="ARBA" id="ARBA00004533"/>
    </source>
</evidence>
<keyword evidence="4 7" id="KW-0808">Transferase</keyword>
<dbReference type="GO" id="GO:0005886">
    <property type="term" value="C:plasma membrane"/>
    <property type="evidence" value="ECO:0007669"/>
    <property type="project" value="UniProtKB-SubCell"/>
</dbReference>
<dbReference type="PANTHER" id="PTHR30606">
    <property type="entry name" value="LIPID A BIOSYNTHESIS LAUROYL ACYLTRANSFERASE"/>
    <property type="match status" value="1"/>
</dbReference>
<dbReference type="RefSeq" id="WP_086450316.1">
    <property type="nucleotide sequence ID" value="NZ_MSPP01000001.1"/>
</dbReference>
<dbReference type="AlphaFoldDB" id="A0A251X239"/>
<dbReference type="InterPro" id="IPR004960">
    <property type="entry name" value="LipA_acyltrans"/>
</dbReference>
<evidence type="ECO:0000256" key="3">
    <source>
        <dbReference type="ARBA" id="ARBA00022519"/>
    </source>
</evidence>
<keyword evidence="2" id="KW-1003">Cell membrane</keyword>
<proteinExistence type="predicted"/>
<accession>A0A251X239</accession>
<comment type="subcellular location">
    <subcellularLocation>
        <location evidence="1">Cell inner membrane</location>
    </subcellularLocation>
</comment>
<dbReference type="OrthoDB" id="9801955at2"/>
<evidence type="ECO:0000256" key="5">
    <source>
        <dbReference type="ARBA" id="ARBA00023136"/>
    </source>
</evidence>
<reference evidence="7 8" key="1">
    <citation type="submission" date="2016-12" db="EMBL/GenBank/DDBJ databases">
        <title>The draft genome sequence of HSLHS2.</title>
        <authorList>
            <person name="Hu D."/>
            <person name="Wang L."/>
            <person name="Shao Z."/>
        </authorList>
    </citation>
    <scope>NUCLEOTIDE SEQUENCE [LARGE SCALE GENOMIC DNA]</scope>
    <source>
        <strain evidence="7">MCCC 1A06712</strain>
    </source>
</reference>
<evidence type="ECO:0000313" key="7">
    <source>
        <dbReference type="EMBL" id="OUD10666.1"/>
    </source>
</evidence>
<protein>
    <submittedName>
        <fullName evidence="7">Lauroyl acyltransferase</fullName>
    </submittedName>
</protein>
<evidence type="ECO:0000313" key="8">
    <source>
        <dbReference type="Proteomes" id="UP000194664"/>
    </source>
</evidence>
<dbReference type="GO" id="GO:0009247">
    <property type="term" value="P:glycolipid biosynthetic process"/>
    <property type="evidence" value="ECO:0007669"/>
    <property type="project" value="UniProtKB-ARBA"/>
</dbReference>